<dbReference type="GO" id="GO:0005886">
    <property type="term" value="C:plasma membrane"/>
    <property type="evidence" value="ECO:0007669"/>
    <property type="project" value="TreeGrafter"/>
</dbReference>
<dbReference type="AlphaFoldDB" id="A0A069AJN1"/>
<dbReference type="PANTHER" id="PTHR30354:SF7">
    <property type="entry name" value="BLL7963 PROTEIN"/>
    <property type="match status" value="1"/>
</dbReference>
<dbReference type="EMBL" id="LK932505">
    <property type="protein sequence ID" value="CDS84961.1"/>
    <property type="molecule type" value="Genomic_DNA"/>
</dbReference>
<feature type="transmembrane region" description="Helical" evidence="1">
    <location>
        <begin position="341"/>
        <end position="366"/>
    </location>
</feature>
<dbReference type="Pfam" id="PF02447">
    <property type="entry name" value="GntP_permease"/>
    <property type="match status" value="1"/>
</dbReference>
<sequence>MSIIAPIGIIIGIIAIIYFSVKEIHITIAAPIATLIVVILNKMDVVTSMLGADKNNYMGALGNYIMSYFAIFLLGSILAKFMEESGATVSIADFILNKFGSNHPYRVLVAIFIVSFILTYGGISLFVVMFAVIPLARTLFKKLDISWNLIQIPLWLGIATITMTIIPGTPAIQNVIPIQYLNTSLTAATIPSIVGSIGCATFGLVYMKYALNKSIRKGETYATYTSELEEESLDRELPGFFASIFPLLALVIIAITGSTFGSEFMKKNVIYIALIVAILLSAFLFHKFLSSKIQTLSIGASGSIGPIFATSSAVAFGAVIMAAPGFDVFSKLIMSIPGSPLISLTVLTSTMSAITGSSSGALGIVMPNFADYYLSTGLNPELIHRVSTIASNILTIVPQSGVFLTFLSLSKLTHKTGFKETFIVVAVGSLIAEIIVITLGLLMY</sequence>
<protein>
    <submittedName>
        <fullName evidence="3">Citrate transporter</fullName>
    </submittedName>
    <submittedName>
        <fullName evidence="2">Putative permease</fullName>
    </submittedName>
</protein>
<dbReference type="EMBL" id="LK932407">
    <property type="protein sequence ID" value="CDS88686.1"/>
    <property type="molecule type" value="Genomic_DNA"/>
</dbReference>
<name>A0A069AJN1_CLODI</name>
<organism evidence="3">
    <name type="scientific">Clostridioides difficile</name>
    <name type="common">Peptoclostridium difficile</name>
    <dbReference type="NCBI Taxonomy" id="1496"/>
    <lineage>
        <taxon>Bacteria</taxon>
        <taxon>Bacillati</taxon>
        <taxon>Bacillota</taxon>
        <taxon>Clostridia</taxon>
        <taxon>Peptostreptococcales</taxon>
        <taxon>Peptostreptococcaceae</taxon>
        <taxon>Clostridioides</taxon>
    </lineage>
</organism>
<keyword evidence="1" id="KW-0812">Transmembrane</keyword>
<gene>
    <name evidence="4" type="ORF">BN1095_250046</name>
    <name evidence="2" type="ORF">BN1096_520019</name>
    <name evidence="3" type="ORF">BN1097_680164</name>
</gene>
<proteinExistence type="predicted"/>
<evidence type="ECO:0000313" key="2">
    <source>
        <dbReference type="EMBL" id="CDS84961.1"/>
    </source>
</evidence>
<reference evidence="3" key="1">
    <citation type="submission" date="2014-07" db="EMBL/GenBank/DDBJ databases">
        <authorList>
            <person name="Monot Marc"/>
        </authorList>
    </citation>
    <scope>NUCLEOTIDE SEQUENCE</scope>
    <source>
        <strain evidence="4">7032989</strain>
        <strain evidence="3">7032994</strain>
    </source>
</reference>
<evidence type="ECO:0000313" key="4">
    <source>
        <dbReference type="EMBL" id="CDT03797.1"/>
    </source>
</evidence>
<dbReference type="GO" id="GO:0015128">
    <property type="term" value="F:gluconate transmembrane transporter activity"/>
    <property type="evidence" value="ECO:0007669"/>
    <property type="project" value="InterPro"/>
</dbReference>
<evidence type="ECO:0000256" key="1">
    <source>
        <dbReference type="SAM" id="Phobius"/>
    </source>
</evidence>
<feature type="transmembrane region" description="Helical" evidence="1">
    <location>
        <begin position="306"/>
        <end position="329"/>
    </location>
</feature>
<feature type="transmembrane region" description="Helical" evidence="1">
    <location>
        <begin position="184"/>
        <end position="207"/>
    </location>
</feature>
<feature type="transmembrane region" description="Helical" evidence="1">
    <location>
        <begin position="269"/>
        <end position="286"/>
    </location>
</feature>
<feature type="transmembrane region" description="Helical" evidence="1">
    <location>
        <begin position="60"/>
        <end position="79"/>
    </location>
</feature>
<feature type="transmembrane region" description="Helical" evidence="1">
    <location>
        <begin position="386"/>
        <end position="409"/>
    </location>
</feature>
<feature type="transmembrane region" description="Helical" evidence="1">
    <location>
        <begin position="7"/>
        <end position="40"/>
    </location>
</feature>
<dbReference type="PANTHER" id="PTHR30354">
    <property type="entry name" value="GNT FAMILY GLUCONATE TRANSPORTER"/>
    <property type="match status" value="1"/>
</dbReference>
<feature type="transmembrane region" description="Helical" evidence="1">
    <location>
        <begin position="152"/>
        <end position="172"/>
    </location>
</feature>
<feature type="transmembrane region" description="Helical" evidence="1">
    <location>
        <begin position="421"/>
        <end position="443"/>
    </location>
</feature>
<dbReference type="RefSeq" id="WP_021366974.1">
    <property type="nucleotide sequence ID" value="NZ_BBYB01000182.1"/>
</dbReference>
<accession>A0A069AJN1</accession>
<keyword evidence="1" id="KW-0472">Membrane</keyword>
<feature type="transmembrane region" description="Helical" evidence="1">
    <location>
        <begin position="107"/>
        <end position="132"/>
    </location>
</feature>
<feature type="transmembrane region" description="Helical" evidence="1">
    <location>
        <begin position="237"/>
        <end position="257"/>
    </location>
</feature>
<dbReference type="InterPro" id="IPR003474">
    <property type="entry name" value="Glcn_transporter"/>
</dbReference>
<keyword evidence="1" id="KW-1133">Transmembrane helix</keyword>
<dbReference type="EMBL" id="LK932905">
    <property type="protein sequence ID" value="CDT03797.1"/>
    <property type="molecule type" value="Genomic_DNA"/>
</dbReference>
<evidence type="ECO:0000313" key="3">
    <source>
        <dbReference type="EMBL" id="CDS88686.1"/>
    </source>
</evidence>